<dbReference type="KEGG" id="adl:AURDEDRAFT_176957"/>
<feature type="transmembrane region" description="Helical" evidence="1">
    <location>
        <begin position="152"/>
        <end position="172"/>
    </location>
</feature>
<name>J0WQ44_AURST</name>
<organism evidence="2 3">
    <name type="scientific">Auricularia subglabra (strain TFB-10046 / SS5)</name>
    <name type="common">White-rot fungus</name>
    <name type="synonym">Auricularia delicata (strain TFB10046)</name>
    <dbReference type="NCBI Taxonomy" id="717982"/>
    <lineage>
        <taxon>Eukaryota</taxon>
        <taxon>Fungi</taxon>
        <taxon>Dikarya</taxon>
        <taxon>Basidiomycota</taxon>
        <taxon>Agaricomycotina</taxon>
        <taxon>Agaricomycetes</taxon>
        <taxon>Auriculariales</taxon>
        <taxon>Auriculariaceae</taxon>
        <taxon>Auricularia</taxon>
    </lineage>
</organism>
<keyword evidence="1" id="KW-0812">Transmembrane</keyword>
<proteinExistence type="predicted"/>
<dbReference type="EMBL" id="JH688031">
    <property type="protein sequence ID" value="EJD33979.1"/>
    <property type="molecule type" value="Genomic_DNA"/>
</dbReference>
<evidence type="ECO:0008006" key="4">
    <source>
        <dbReference type="Google" id="ProtNLM"/>
    </source>
</evidence>
<gene>
    <name evidence="2" type="ORF">AURDEDRAFT_176957</name>
</gene>
<dbReference type="Proteomes" id="UP000006514">
    <property type="component" value="Unassembled WGS sequence"/>
</dbReference>
<evidence type="ECO:0000256" key="1">
    <source>
        <dbReference type="SAM" id="Phobius"/>
    </source>
</evidence>
<accession>J0WQ44</accession>
<sequence length="267" mass="29099">MLYFALPDWPAKNKGTGLTYWGIMKTMARLAVTEPRLSQCSLIAVFASFWDHYSTVKVGLFGLVGALVDRLRSPWYATLAAVGLLLAFGGVMEGAGGLSVAAVVVVFALDVGFQMQQISNATRIYTIDANARSRLNAVLIIWGFVDRALLPYRAAGALNLGWIGGMLLLLLLRVPQCPNDVWFGGWGHRAPATDAAAQDAADEFPEVVYGGDAFARVRIGWRGDPHTRWHESVATAAALLDYRVALNLDLREADDAHVVIDAPYRHN</sequence>
<dbReference type="OrthoDB" id="2105912at2759"/>
<dbReference type="InParanoid" id="J0WQ44"/>
<keyword evidence="1" id="KW-0472">Membrane</keyword>
<feature type="transmembrane region" description="Helical" evidence="1">
    <location>
        <begin position="76"/>
        <end position="109"/>
    </location>
</feature>
<protein>
    <recommendedName>
        <fullName evidence="4">MFS general substrate transporter</fullName>
    </recommendedName>
</protein>
<dbReference type="OMA" id="DPHTRWH"/>
<keyword evidence="3" id="KW-1185">Reference proteome</keyword>
<dbReference type="AlphaFoldDB" id="J0WQ44"/>
<evidence type="ECO:0000313" key="3">
    <source>
        <dbReference type="Proteomes" id="UP000006514"/>
    </source>
</evidence>
<reference evidence="3" key="1">
    <citation type="journal article" date="2012" name="Science">
        <title>The Paleozoic origin of enzymatic lignin decomposition reconstructed from 31 fungal genomes.</title>
        <authorList>
            <person name="Floudas D."/>
            <person name="Binder M."/>
            <person name="Riley R."/>
            <person name="Barry K."/>
            <person name="Blanchette R.A."/>
            <person name="Henrissat B."/>
            <person name="Martinez A.T."/>
            <person name="Otillar R."/>
            <person name="Spatafora J.W."/>
            <person name="Yadav J.S."/>
            <person name="Aerts A."/>
            <person name="Benoit I."/>
            <person name="Boyd A."/>
            <person name="Carlson A."/>
            <person name="Copeland A."/>
            <person name="Coutinho P.M."/>
            <person name="de Vries R.P."/>
            <person name="Ferreira P."/>
            <person name="Findley K."/>
            <person name="Foster B."/>
            <person name="Gaskell J."/>
            <person name="Glotzer D."/>
            <person name="Gorecki P."/>
            <person name="Heitman J."/>
            <person name="Hesse C."/>
            <person name="Hori C."/>
            <person name="Igarashi K."/>
            <person name="Jurgens J.A."/>
            <person name="Kallen N."/>
            <person name="Kersten P."/>
            <person name="Kohler A."/>
            <person name="Kuees U."/>
            <person name="Kumar T.K.A."/>
            <person name="Kuo A."/>
            <person name="LaButti K."/>
            <person name="Larrondo L.F."/>
            <person name="Lindquist E."/>
            <person name="Ling A."/>
            <person name="Lombard V."/>
            <person name="Lucas S."/>
            <person name="Lundell T."/>
            <person name="Martin R."/>
            <person name="McLaughlin D.J."/>
            <person name="Morgenstern I."/>
            <person name="Morin E."/>
            <person name="Murat C."/>
            <person name="Nagy L.G."/>
            <person name="Nolan M."/>
            <person name="Ohm R.A."/>
            <person name="Patyshakuliyeva A."/>
            <person name="Rokas A."/>
            <person name="Ruiz-Duenas F.J."/>
            <person name="Sabat G."/>
            <person name="Salamov A."/>
            <person name="Samejima M."/>
            <person name="Schmutz J."/>
            <person name="Slot J.C."/>
            <person name="St John F."/>
            <person name="Stenlid J."/>
            <person name="Sun H."/>
            <person name="Sun S."/>
            <person name="Syed K."/>
            <person name="Tsang A."/>
            <person name="Wiebenga A."/>
            <person name="Young D."/>
            <person name="Pisabarro A."/>
            <person name="Eastwood D.C."/>
            <person name="Martin F."/>
            <person name="Cullen D."/>
            <person name="Grigoriev I.V."/>
            <person name="Hibbett D.S."/>
        </authorList>
    </citation>
    <scope>NUCLEOTIDE SEQUENCE [LARGE SCALE GENOMIC DNA]</scope>
    <source>
        <strain evidence="3">TFB10046</strain>
    </source>
</reference>
<dbReference type="eggNOG" id="ENOG502QUXC">
    <property type="taxonomic scope" value="Eukaryota"/>
</dbReference>
<keyword evidence="1" id="KW-1133">Transmembrane helix</keyword>
<evidence type="ECO:0000313" key="2">
    <source>
        <dbReference type="EMBL" id="EJD33979.1"/>
    </source>
</evidence>